<dbReference type="Proteomes" id="UP000247498">
    <property type="component" value="Unassembled WGS sequence"/>
</dbReference>
<name>A0A2V0P8I5_9CHLO</name>
<evidence type="ECO:0000256" key="1">
    <source>
        <dbReference type="SAM" id="MobiDB-lite"/>
    </source>
</evidence>
<protein>
    <submittedName>
        <fullName evidence="2">Uncharacterized protein</fullName>
    </submittedName>
</protein>
<feature type="region of interest" description="Disordered" evidence="1">
    <location>
        <begin position="20"/>
        <end position="53"/>
    </location>
</feature>
<dbReference type="InterPro" id="IPR053325">
    <property type="entry name" value="H3-Acetyl_Activator"/>
</dbReference>
<keyword evidence="3" id="KW-1185">Reference proteome</keyword>
<gene>
    <name evidence="2" type="ORF">Rsub_08283</name>
</gene>
<dbReference type="OrthoDB" id="273230at2759"/>
<dbReference type="AlphaFoldDB" id="A0A2V0P8I5"/>
<evidence type="ECO:0000313" key="2">
    <source>
        <dbReference type="EMBL" id="GBF95252.1"/>
    </source>
</evidence>
<organism evidence="2 3">
    <name type="scientific">Raphidocelis subcapitata</name>
    <dbReference type="NCBI Taxonomy" id="307507"/>
    <lineage>
        <taxon>Eukaryota</taxon>
        <taxon>Viridiplantae</taxon>
        <taxon>Chlorophyta</taxon>
        <taxon>core chlorophytes</taxon>
        <taxon>Chlorophyceae</taxon>
        <taxon>CS clade</taxon>
        <taxon>Sphaeropleales</taxon>
        <taxon>Selenastraceae</taxon>
        <taxon>Raphidocelis</taxon>
    </lineage>
</organism>
<dbReference type="PANTHER" id="PTHR35706:SF1">
    <property type="entry name" value="EMBRYOGENESIS-LIKE PROTEIN"/>
    <property type="match status" value="1"/>
</dbReference>
<dbReference type="PANTHER" id="PTHR35706">
    <property type="entry name" value="F14O23.11 PROTEIN"/>
    <property type="match status" value="1"/>
</dbReference>
<dbReference type="EMBL" id="BDRX01000062">
    <property type="protein sequence ID" value="GBF95252.1"/>
    <property type="molecule type" value="Genomic_DNA"/>
</dbReference>
<sequence>MLPSVARGVARCLRLRAGDAAGSGSGAWATAAAARRPQQQQQQQQRAAFSSGGVDIEAETSAINDAFVQAREDIADARDDAETTYFNESHKQASESVGEVLSLWTSLLGKLPEKQRGEVMRSMGLKMEQLKAELKELDEMHA</sequence>
<dbReference type="InParanoid" id="A0A2V0P8I5"/>
<proteinExistence type="predicted"/>
<comment type="caution">
    <text evidence="2">The sequence shown here is derived from an EMBL/GenBank/DDBJ whole genome shotgun (WGS) entry which is preliminary data.</text>
</comment>
<reference evidence="2 3" key="1">
    <citation type="journal article" date="2018" name="Sci. Rep.">
        <title>Raphidocelis subcapitata (=Pseudokirchneriella subcapitata) provides an insight into genome evolution and environmental adaptations in the Sphaeropleales.</title>
        <authorList>
            <person name="Suzuki S."/>
            <person name="Yamaguchi H."/>
            <person name="Nakajima N."/>
            <person name="Kawachi M."/>
        </authorList>
    </citation>
    <scope>NUCLEOTIDE SEQUENCE [LARGE SCALE GENOMIC DNA]</scope>
    <source>
        <strain evidence="2 3">NIES-35</strain>
    </source>
</reference>
<evidence type="ECO:0000313" key="3">
    <source>
        <dbReference type="Proteomes" id="UP000247498"/>
    </source>
</evidence>
<accession>A0A2V0P8I5</accession>